<reference evidence="1" key="1">
    <citation type="journal article" date="2022" name="bioRxiv">
        <title>Population genetic analysis of Ophidiomyces ophidiicola, the causative agent of snake fungal disease, indicates recent introductions to the USA.</title>
        <authorList>
            <person name="Ladner J.T."/>
            <person name="Palmer J.M."/>
            <person name="Ettinger C.L."/>
            <person name="Stajich J.E."/>
            <person name="Farrell T.M."/>
            <person name="Glorioso B.M."/>
            <person name="Lawson B."/>
            <person name="Price S.J."/>
            <person name="Stengle A.G."/>
            <person name="Grear D.A."/>
            <person name="Lorch J.M."/>
        </authorList>
    </citation>
    <scope>NUCLEOTIDE SEQUENCE</scope>
    <source>
        <strain evidence="1">NWHC 24266-5</strain>
    </source>
</reference>
<proteinExistence type="predicted"/>
<protein>
    <submittedName>
        <fullName evidence="1">Uncharacterized protein</fullName>
    </submittedName>
</protein>
<accession>A0ACB8UWR4</accession>
<organism evidence="1">
    <name type="scientific">Ophidiomyces ophidiicola</name>
    <dbReference type="NCBI Taxonomy" id="1387563"/>
    <lineage>
        <taxon>Eukaryota</taxon>
        <taxon>Fungi</taxon>
        <taxon>Dikarya</taxon>
        <taxon>Ascomycota</taxon>
        <taxon>Pezizomycotina</taxon>
        <taxon>Eurotiomycetes</taxon>
        <taxon>Eurotiomycetidae</taxon>
        <taxon>Onygenales</taxon>
        <taxon>Onygenaceae</taxon>
        <taxon>Ophidiomyces</taxon>
    </lineage>
</organism>
<comment type="caution">
    <text evidence="1">The sequence shown here is derived from an EMBL/GenBank/DDBJ whole genome shotgun (WGS) entry which is preliminary data.</text>
</comment>
<name>A0ACB8UWR4_9EURO</name>
<evidence type="ECO:0000313" key="1">
    <source>
        <dbReference type="EMBL" id="KAI2386966.1"/>
    </source>
</evidence>
<dbReference type="EMBL" id="JALBCA010000043">
    <property type="protein sequence ID" value="KAI2386966.1"/>
    <property type="molecule type" value="Genomic_DNA"/>
</dbReference>
<sequence length="257" mass="28982">MPPKRKRSDIASDSRGDRETNSNKRVARLVARTRQVSEHVVKSKWMTLPEPAQTRIKELFGAIELPVLTKQRDEKKRIEVQSALAAVRKTLGKRLPKMPFPPGTKAVNFDYDAALNENRILESQLAMMTNSAALLRREIKREEAQLARDTAKLAELEKNAKAAKVHQKKQTKNIHPALRRLEQRPLRIEDSANLSVTDAEEKPGLLCDMDDENPDLLSLVKQLRNHLESMQANAGQVSGVREAITRAQYSLSMLPLG</sequence>
<gene>
    <name evidence="1" type="ORF">LOY88_003349</name>
</gene>